<feature type="region of interest" description="Disordered" evidence="1">
    <location>
        <begin position="357"/>
        <end position="397"/>
    </location>
</feature>
<dbReference type="STRING" id="27349.A0A0L6V6R4"/>
<evidence type="ECO:0000313" key="3">
    <source>
        <dbReference type="Proteomes" id="UP000037035"/>
    </source>
</evidence>
<dbReference type="VEuPathDB" id="FungiDB:VP01_2413g3"/>
<feature type="region of interest" description="Disordered" evidence="1">
    <location>
        <begin position="674"/>
        <end position="730"/>
    </location>
</feature>
<feature type="compositionally biased region" description="Acidic residues" evidence="1">
    <location>
        <begin position="388"/>
        <end position="397"/>
    </location>
</feature>
<proteinExistence type="predicted"/>
<feature type="region of interest" description="Disordered" evidence="1">
    <location>
        <begin position="754"/>
        <end position="1014"/>
    </location>
</feature>
<sequence length="1431" mass="158433">MAPLDPHLAEASFVHQNKISFHAEHLLLCTQAPRGAWRPPGYTRPDKDGFVVKRQTYQSSGSSPHLHVKGIGTCVRFGCRRGVYDACLSHRNINAIQACSQRSSAPTKRVADQFFPSHSMVHWIPSRLRSALFYALLASVHLFHCRIPFGAALHQDQGPAHPVAPSSIGGAWHAEHGSYYPHYNGGYYSPHDGSLVYPLPHLRAGPYIIDFPEHSAAAGAIPPPPRFIPVTTPSSATMSYQNRLVYVLLQPLSAGYYKIEHAPHASNHVSTEAIPPPPVLTPMGVLIPADVPHEIAGHGGEVPLHQPPGHLNTLRASSAAAESQSHSGIRSPPSPFSTEIKQKMLSSHPFIPANRVEKNHQSHTSSVNKDENGKQGAESQAPPKDPETDIQESENELAEGGAELNALKFPHEAKVSSEIAKSDGTHDADNPSYLALVRNDILRKLDINPTTLVVNDEVLESRESHGSNEAPPESLPGAVMPRPERDEPPSSSDPESPSSSESNASSQKSPRGPIESSTREEPTVKEEQPPTKKQQQKSETVSSKIGQALEKNEESSPRVDEQEYPSLAYSTARRRTSQQEGQKTGVPQESDRSPATARLRSSSQESDSPRNPKATAISNSKRRVTRVRESTSENPLDISGESNRARLQVPNPLAILDDKDYTAIEKTRILLGIQKPASRKPAPEPMPNTVTLPQNNKQLKKEAPTKAKDQNLNTNTKLGAKKPSNPQTASLQTTAMPVVQMSSKNLEIQAGAATSKLGETHTTETLTTASKTSLVPAGSPRDIGRTTKFPGAPDGSLASNNEGKLPETQASKNRRLATEESQTGSLSPKAIQVSKTDPLVPSGAQSRSRDGKSSPLKGGSLNGIKDDKARKATSAKEEVKTSPPLYESPKSSPSVLEISRTPDKLGSSSVSGMEKKPTHYATLNTPDIKNPSLPTNKPSSAPVSTQATTQDIARDSSDENLSGNIGQGHNHLMQDMKRPKKKTRQAERRQDSKLGPSRLSSSSQNHKSSSSNSFHNNVWETINEKGIISLTSAFRKETWGEDRKTIEAIKHQIMLYPSTHDLNDKANMEAKKIFDKFLRVQTPDEHLHLDFLSKLDYDKLFSIWSDDPLGYEIAETLARVDIGIYEGTRRILILRRQILRHSNAKRWAVLREKWFFLPVDARIETVEARYGISSDPSKIRDIPESSLLPRYLRQEWEKNPAMETPWGKTEWQRQLKMREYLRERQNPYIWWKDVDLDDQSKSFGLDILIILKAGDSLQFGSNCFLRRGHGRITIDKAFAQLIEVMTDPDRPLPWIESSERAWLHSYDEGNYKQRLQELSRAISETGPVENPDSAAILIKKTNNQAFVRDNRTQMGKVLILLDQGHQLNELSKTIETTKVVLDRAFIAPSPGHLEFAEIRDLLTTSVYYFWNIFKESFLANSKTLTRLANLY</sequence>
<gene>
    <name evidence="2" type="ORF">VP01_2413g3</name>
</gene>
<evidence type="ECO:0000256" key="1">
    <source>
        <dbReference type="SAM" id="MobiDB-lite"/>
    </source>
</evidence>
<reference evidence="2 3" key="1">
    <citation type="submission" date="2015-08" db="EMBL/GenBank/DDBJ databases">
        <title>Next Generation Sequencing and Analysis of the Genome of Puccinia sorghi L Schw, the Causal Agent of Maize Common Rust.</title>
        <authorList>
            <person name="Rochi L."/>
            <person name="Burguener G."/>
            <person name="Darino M."/>
            <person name="Turjanski A."/>
            <person name="Kreff E."/>
            <person name="Dieguez M.J."/>
            <person name="Sacco F."/>
        </authorList>
    </citation>
    <scope>NUCLEOTIDE SEQUENCE [LARGE SCALE GENOMIC DNA]</scope>
    <source>
        <strain evidence="2 3">RO10H11247</strain>
    </source>
</reference>
<dbReference type="OrthoDB" id="2499131at2759"/>
<dbReference type="Proteomes" id="UP000037035">
    <property type="component" value="Unassembled WGS sequence"/>
</dbReference>
<feature type="compositionally biased region" description="Polar residues" evidence="1">
    <location>
        <begin position="688"/>
        <end position="697"/>
    </location>
</feature>
<evidence type="ECO:0000313" key="2">
    <source>
        <dbReference type="EMBL" id="KNZ56394.1"/>
    </source>
</evidence>
<name>A0A0L6V6R4_9BASI</name>
<dbReference type="EMBL" id="LAVV01007296">
    <property type="protein sequence ID" value="KNZ56394.1"/>
    <property type="molecule type" value="Genomic_DNA"/>
</dbReference>
<keyword evidence="3" id="KW-1185">Reference proteome</keyword>
<accession>A0A0L6V6R4</accession>
<feature type="region of interest" description="Disordered" evidence="1">
    <location>
        <begin position="297"/>
        <end position="338"/>
    </location>
</feature>
<comment type="caution">
    <text evidence="2">The sequence shown here is derived from an EMBL/GenBank/DDBJ whole genome shotgun (WGS) entry which is preliminary data.</text>
</comment>
<feature type="compositionally biased region" description="Basic and acidic residues" evidence="1">
    <location>
        <begin position="550"/>
        <end position="561"/>
    </location>
</feature>
<feature type="compositionally biased region" description="Low complexity" evidence="1">
    <location>
        <begin position="993"/>
        <end position="1014"/>
    </location>
</feature>
<feature type="compositionally biased region" description="Low complexity" evidence="1">
    <location>
        <begin position="316"/>
        <end position="327"/>
    </location>
</feature>
<feature type="compositionally biased region" description="Basic and acidic residues" evidence="1">
    <location>
        <begin position="864"/>
        <end position="880"/>
    </location>
</feature>
<feature type="compositionally biased region" description="Polar residues" evidence="1">
    <location>
        <begin position="921"/>
        <end position="951"/>
    </location>
</feature>
<feature type="region of interest" description="Disordered" evidence="1">
    <location>
        <begin position="458"/>
        <end position="647"/>
    </location>
</feature>
<feature type="compositionally biased region" description="Basic and acidic residues" evidence="1">
    <location>
        <begin position="517"/>
        <end position="530"/>
    </location>
</feature>
<feature type="compositionally biased region" description="Low complexity" evidence="1">
    <location>
        <begin position="763"/>
        <end position="772"/>
    </location>
</feature>
<feature type="compositionally biased region" description="Basic and acidic residues" evidence="1">
    <location>
        <begin position="699"/>
        <end position="709"/>
    </location>
</feature>
<feature type="compositionally biased region" description="Polar residues" evidence="1">
    <location>
        <begin position="578"/>
        <end position="587"/>
    </location>
</feature>
<protein>
    <submittedName>
        <fullName evidence="2">Uncharacterized protein</fullName>
    </submittedName>
</protein>
<organism evidence="2 3">
    <name type="scientific">Puccinia sorghi</name>
    <dbReference type="NCBI Taxonomy" id="27349"/>
    <lineage>
        <taxon>Eukaryota</taxon>
        <taxon>Fungi</taxon>
        <taxon>Dikarya</taxon>
        <taxon>Basidiomycota</taxon>
        <taxon>Pucciniomycotina</taxon>
        <taxon>Pucciniomycetes</taxon>
        <taxon>Pucciniales</taxon>
        <taxon>Pucciniaceae</taxon>
        <taxon>Puccinia</taxon>
    </lineage>
</organism>
<feature type="compositionally biased region" description="Low complexity" evidence="1">
    <location>
        <begin position="489"/>
        <end position="502"/>
    </location>
</feature>